<keyword evidence="2" id="KW-1185">Reference proteome</keyword>
<dbReference type="RefSeq" id="WP_272775716.1">
    <property type="nucleotide sequence ID" value="NZ_JAQQLI010000004.1"/>
</dbReference>
<proteinExistence type="predicted"/>
<dbReference type="Proteomes" id="UP001165652">
    <property type="component" value="Unassembled WGS sequence"/>
</dbReference>
<evidence type="ECO:0000313" key="1">
    <source>
        <dbReference type="EMBL" id="MDC7784867.1"/>
    </source>
</evidence>
<accession>A0ABT5J609</accession>
<sequence length="165" mass="18106">MMRDGRWRRLWRRSRYHLNGLVLLAPLALTPVYLADQPVPGLGARVLPERAVGPFTVTLAEVSTAPPRTDHDGGRVKDYAARFCDGGRGRIRTAVLHVGAVPPEQPGEDILHGNPARLHAHVPFPETVTGDQGLWLTVETWDGQVFAISWPLAEAARSALPERGD</sequence>
<evidence type="ECO:0000313" key="2">
    <source>
        <dbReference type="Proteomes" id="UP001165652"/>
    </source>
</evidence>
<reference evidence="1" key="1">
    <citation type="journal article" date="2023" name="Microbiol Resour">
        <title>Genome Sequences of Rhodoplanes serenus and Two Thermotolerant Strains, Rhodoplanes tepidamans and 'Rhodoplanes cryptolactis,' Further Refine the Genus.</title>
        <authorList>
            <person name="Rayyan A.A."/>
            <person name="Kyndt J.A."/>
        </authorList>
    </citation>
    <scope>NUCLEOTIDE SEQUENCE</scope>
    <source>
        <strain evidence="1">DSM 9987</strain>
    </source>
</reference>
<name>A0ABT5J609_RHOTP</name>
<protein>
    <submittedName>
        <fullName evidence="1">Uncharacterized protein</fullName>
    </submittedName>
</protein>
<dbReference type="PIRSF" id="PIRSF029505">
    <property type="entry name" value="UCP029505"/>
    <property type="match status" value="1"/>
</dbReference>
<dbReference type="EMBL" id="JAQQLI010000004">
    <property type="protein sequence ID" value="MDC7784867.1"/>
    <property type="molecule type" value="Genomic_DNA"/>
</dbReference>
<comment type="caution">
    <text evidence="1">The sequence shown here is derived from an EMBL/GenBank/DDBJ whole genome shotgun (WGS) entry which is preliminary data.</text>
</comment>
<dbReference type="InterPro" id="IPR016922">
    <property type="entry name" value="UCP029505"/>
</dbReference>
<gene>
    <name evidence="1" type="ORF">PQJ73_04155</name>
</gene>
<organism evidence="1 2">
    <name type="scientific">Rhodoplanes tepidamans</name>
    <name type="common">Rhodoplanes cryptolactis</name>
    <dbReference type="NCBI Taxonomy" id="200616"/>
    <lineage>
        <taxon>Bacteria</taxon>
        <taxon>Pseudomonadati</taxon>
        <taxon>Pseudomonadota</taxon>
        <taxon>Alphaproteobacteria</taxon>
        <taxon>Hyphomicrobiales</taxon>
        <taxon>Nitrobacteraceae</taxon>
        <taxon>Rhodoplanes</taxon>
    </lineage>
</organism>
<reference evidence="1" key="2">
    <citation type="submission" date="2023-02" db="EMBL/GenBank/DDBJ databases">
        <authorList>
            <person name="Rayyan A."/>
            <person name="Meyer T."/>
            <person name="Kyndt J.A."/>
        </authorList>
    </citation>
    <scope>NUCLEOTIDE SEQUENCE</scope>
    <source>
        <strain evidence="1">DSM 9987</strain>
    </source>
</reference>